<sequence>MWISLPLTFIESFSIVSSMAGYD</sequence>
<proteinExistence type="predicted"/>
<accession>A0A2P2Q9F1</accession>
<protein>
    <submittedName>
        <fullName evidence="1">Uncharacterized protein</fullName>
    </submittedName>
</protein>
<organism evidence="1">
    <name type="scientific">Rhizophora mucronata</name>
    <name type="common">Asiatic mangrove</name>
    <dbReference type="NCBI Taxonomy" id="61149"/>
    <lineage>
        <taxon>Eukaryota</taxon>
        <taxon>Viridiplantae</taxon>
        <taxon>Streptophyta</taxon>
        <taxon>Embryophyta</taxon>
        <taxon>Tracheophyta</taxon>
        <taxon>Spermatophyta</taxon>
        <taxon>Magnoliopsida</taxon>
        <taxon>eudicotyledons</taxon>
        <taxon>Gunneridae</taxon>
        <taxon>Pentapetalae</taxon>
        <taxon>rosids</taxon>
        <taxon>fabids</taxon>
        <taxon>Malpighiales</taxon>
        <taxon>Rhizophoraceae</taxon>
        <taxon>Rhizophora</taxon>
    </lineage>
</organism>
<dbReference type="AlphaFoldDB" id="A0A2P2Q9F1"/>
<dbReference type="EMBL" id="GGEC01083127">
    <property type="protein sequence ID" value="MBX63611.1"/>
    <property type="molecule type" value="Transcribed_RNA"/>
</dbReference>
<name>A0A2P2Q9F1_RHIMU</name>
<evidence type="ECO:0000313" key="1">
    <source>
        <dbReference type="EMBL" id="MBX63611.1"/>
    </source>
</evidence>
<reference evidence="1" key="1">
    <citation type="submission" date="2018-02" db="EMBL/GenBank/DDBJ databases">
        <title>Rhizophora mucronata_Transcriptome.</title>
        <authorList>
            <person name="Meera S.P."/>
            <person name="Sreeshan A."/>
            <person name="Augustine A."/>
        </authorList>
    </citation>
    <scope>NUCLEOTIDE SEQUENCE</scope>
    <source>
        <tissue evidence="1">Leaf</tissue>
    </source>
</reference>